<dbReference type="EMBL" id="VFET01000042">
    <property type="protein sequence ID" value="TWR99903.1"/>
    <property type="molecule type" value="Genomic_DNA"/>
</dbReference>
<dbReference type="OrthoDB" id="6949835at2"/>
<sequence>MTLIEKPSQLPVAIGQALKSAFPQLRVGNHQDFVGTGDKTGVLISVERNGPNVRSLEGRKAHALSVSLRVTVAGGAAPFDACDLASQLMDLTLDNRWGLPPDQCDLPTAIVAAPTALTGAETDYDAWTVFFSQNLYFGPSLLEDPTGTPLFAHTWEVSDIDDPNQYRPLQE</sequence>
<name>A0A5C5Q2S9_9PSED</name>
<reference evidence="2 4" key="2">
    <citation type="submission" date="2019-06" db="EMBL/GenBank/DDBJ databases">
        <title>Pseudomonas bimorpha sp. nov. isolated from bovine raw milk and skim milk concentrate.</title>
        <authorList>
            <person name="Hofmann K."/>
            <person name="Huptas C."/>
            <person name="Doll E."/>
            <person name="Scherer S."/>
            <person name="Wenning M."/>
        </authorList>
    </citation>
    <scope>NUCLEOTIDE SEQUENCE [LARGE SCALE GENOMIC DNA]</scope>
    <source>
        <strain evidence="2 4">DSM 17835</strain>
    </source>
</reference>
<dbReference type="RefSeq" id="WP_010567786.1">
    <property type="nucleotide sequence ID" value="NZ_JARIXU010000001.1"/>
</dbReference>
<evidence type="ECO:0000313" key="4">
    <source>
        <dbReference type="Proteomes" id="UP000317951"/>
    </source>
</evidence>
<dbReference type="Proteomes" id="UP000317951">
    <property type="component" value="Unassembled WGS sequence"/>
</dbReference>
<dbReference type="GeneID" id="78554749"/>
<dbReference type="EMBL" id="LT629689">
    <property type="protein sequence ID" value="SDF56965.1"/>
    <property type="molecule type" value="Genomic_DNA"/>
</dbReference>
<evidence type="ECO:0000313" key="2">
    <source>
        <dbReference type="EMBL" id="TWR99903.1"/>
    </source>
</evidence>
<reference evidence="1 3" key="1">
    <citation type="submission" date="2016-10" db="EMBL/GenBank/DDBJ databases">
        <authorList>
            <person name="Varghese N."/>
            <person name="Submissions S."/>
        </authorList>
    </citation>
    <scope>NUCLEOTIDE SEQUENCE [LARGE SCALE GENOMIC DNA]</scope>
    <source>
        <strain evidence="1 3">DSM 17835</strain>
    </source>
</reference>
<gene>
    <name evidence="2" type="ORF">FIV36_29225</name>
    <name evidence="1" type="ORF">SAMN05216591_3341</name>
</gene>
<dbReference type="AlphaFoldDB" id="A0A5C5Q2S9"/>
<organism evidence="2 4">
    <name type="scientific">Pseudomonas extremaustralis</name>
    <dbReference type="NCBI Taxonomy" id="359110"/>
    <lineage>
        <taxon>Bacteria</taxon>
        <taxon>Pseudomonadati</taxon>
        <taxon>Pseudomonadota</taxon>
        <taxon>Gammaproteobacteria</taxon>
        <taxon>Pseudomonadales</taxon>
        <taxon>Pseudomonadaceae</taxon>
        <taxon>Pseudomonas</taxon>
    </lineage>
</organism>
<accession>A0A5C5Q2S9</accession>
<protein>
    <submittedName>
        <fullName evidence="2">Uncharacterized protein</fullName>
    </submittedName>
</protein>
<evidence type="ECO:0000313" key="3">
    <source>
        <dbReference type="Proteomes" id="UP000182858"/>
    </source>
</evidence>
<evidence type="ECO:0000313" key="1">
    <source>
        <dbReference type="EMBL" id="SDF56965.1"/>
    </source>
</evidence>
<proteinExistence type="predicted"/>
<dbReference type="Proteomes" id="UP000182858">
    <property type="component" value="Chromosome I"/>
</dbReference>
<keyword evidence="3" id="KW-1185">Reference proteome</keyword>